<dbReference type="GO" id="GO:0000136">
    <property type="term" value="C:mannan polymerase complex"/>
    <property type="evidence" value="ECO:0007669"/>
    <property type="project" value="TreeGrafter"/>
</dbReference>
<dbReference type="GO" id="GO:0006487">
    <property type="term" value="P:protein N-linked glycosylation"/>
    <property type="evidence" value="ECO:0007669"/>
    <property type="project" value="TreeGrafter"/>
</dbReference>
<sequence>MHVRESVQSWRDKNPDYVHLLWDDADMNEMVKTLYPSWWTYWKAMPVNVNRADVFRYLVLDSFGGVYTDADTQCLRPVDTWIDDEDLAEWKYKSKEVERTHKGGDSDTVAFIGGVETDVPKNRTDWHIYYHAPMQICQWTMASAPYHPIPARAAGNVFHRIAKVMRAKGKWDESYLPSVDAPKLTGPAPWTDAVYSFWREQGINPEAMREFGDRGKVTSDVLILPITAFSPGLMQVLTTVFGDMGSKRIEDPAARVRHMWKGTWRPT</sequence>
<evidence type="ECO:0000256" key="1">
    <source>
        <dbReference type="ARBA" id="ARBA00009003"/>
    </source>
</evidence>
<dbReference type="EMBL" id="JADGJD010000025">
    <property type="protein sequence ID" value="KAJ3056662.1"/>
    <property type="molecule type" value="Genomic_DNA"/>
</dbReference>
<name>A0AAD5SJ87_9FUNG</name>
<comment type="caution">
    <text evidence="2">The sequence shown here is derived from an EMBL/GenBank/DDBJ whole genome shotgun (WGS) entry which is preliminary data.</text>
</comment>
<evidence type="ECO:0008006" key="4">
    <source>
        <dbReference type="Google" id="ProtNLM"/>
    </source>
</evidence>
<comment type="similarity">
    <text evidence="1">Belongs to the glycosyltransferase 32 family.</text>
</comment>
<dbReference type="InterPro" id="IPR029044">
    <property type="entry name" value="Nucleotide-diphossugar_trans"/>
</dbReference>
<dbReference type="InterPro" id="IPR007577">
    <property type="entry name" value="GlycoTrfase_DXD_sugar-bd_CS"/>
</dbReference>
<proteinExistence type="inferred from homology"/>
<dbReference type="InterPro" id="IPR039367">
    <property type="entry name" value="Och1-like"/>
</dbReference>
<dbReference type="Pfam" id="PF04488">
    <property type="entry name" value="Gly_transf_sug"/>
    <property type="match status" value="1"/>
</dbReference>
<organism evidence="2 3">
    <name type="scientific">Rhizophlyctis rosea</name>
    <dbReference type="NCBI Taxonomy" id="64517"/>
    <lineage>
        <taxon>Eukaryota</taxon>
        <taxon>Fungi</taxon>
        <taxon>Fungi incertae sedis</taxon>
        <taxon>Chytridiomycota</taxon>
        <taxon>Chytridiomycota incertae sedis</taxon>
        <taxon>Chytridiomycetes</taxon>
        <taxon>Rhizophlyctidales</taxon>
        <taxon>Rhizophlyctidaceae</taxon>
        <taxon>Rhizophlyctis</taxon>
    </lineage>
</organism>
<dbReference type="Proteomes" id="UP001212841">
    <property type="component" value="Unassembled WGS sequence"/>
</dbReference>
<dbReference type="GO" id="GO:0000009">
    <property type="term" value="F:alpha-1,6-mannosyltransferase activity"/>
    <property type="evidence" value="ECO:0007669"/>
    <property type="project" value="InterPro"/>
</dbReference>
<gene>
    <name evidence="2" type="ORF">HK097_005338</name>
</gene>
<dbReference type="AlphaFoldDB" id="A0AAD5SJ87"/>
<dbReference type="Gene3D" id="3.90.550.20">
    <property type="match status" value="1"/>
</dbReference>
<evidence type="ECO:0000313" key="3">
    <source>
        <dbReference type="Proteomes" id="UP001212841"/>
    </source>
</evidence>
<keyword evidence="3" id="KW-1185">Reference proteome</keyword>
<accession>A0AAD5SJ87</accession>
<evidence type="ECO:0000313" key="2">
    <source>
        <dbReference type="EMBL" id="KAJ3056662.1"/>
    </source>
</evidence>
<reference evidence="2" key="1">
    <citation type="submission" date="2020-05" db="EMBL/GenBank/DDBJ databases">
        <title>Phylogenomic resolution of chytrid fungi.</title>
        <authorList>
            <person name="Stajich J.E."/>
            <person name="Amses K."/>
            <person name="Simmons R."/>
            <person name="Seto K."/>
            <person name="Myers J."/>
            <person name="Bonds A."/>
            <person name="Quandt C.A."/>
            <person name="Barry K."/>
            <person name="Liu P."/>
            <person name="Grigoriev I."/>
            <person name="Longcore J.E."/>
            <person name="James T.Y."/>
        </authorList>
    </citation>
    <scope>NUCLEOTIDE SEQUENCE</scope>
    <source>
        <strain evidence="2">JEL0318</strain>
    </source>
</reference>
<protein>
    <recommendedName>
        <fullName evidence="4">Initiation-specific alpha-1,6-mannosyltransferase</fullName>
    </recommendedName>
</protein>
<dbReference type="PANTHER" id="PTHR31834">
    <property type="entry name" value="INITIATION-SPECIFIC ALPHA-1,6-MANNOSYLTRANSFERASE"/>
    <property type="match status" value="1"/>
</dbReference>
<dbReference type="PANTHER" id="PTHR31834:SF10">
    <property type="entry name" value="TRANSFERASE, PUTATIVE (AFU_ORTHOLOGUE AFUA_8G02040)-RELATED"/>
    <property type="match status" value="1"/>
</dbReference>
<dbReference type="SUPFAM" id="SSF53448">
    <property type="entry name" value="Nucleotide-diphospho-sugar transferases"/>
    <property type="match status" value="1"/>
</dbReference>